<keyword evidence="1" id="KW-0812">Transmembrane</keyword>
<dbReference type="EMBL" id="LDPG01000007">
    <property type="protein sequence ID" value="KLV18416.1"/>
    <property type="molecule type" value="Genomic_DNA"/>
</dbReference>
<dbReference type="AlphaFoldDB" id="A0A0J1HXJ8"/>
<sequence length="147" mass="17857">MENENSYEKAIEEISVQQKYYGKWIKRIMALFIVILIIMSLCVVFDFRNRYVGYLINLVTTIAFGTYFYLFYKVRKLSKTYYQTVQKHDIQEILESEYLTNGRKERHITDYKNANDQDKMFVWLKAKIEEAENKELQNRDIDENYIK</sequence>
<reference evidence="2 3" key="1">
    <citation type="submission" date="2015-05" db="EMBL/GenBank/DDBJ databases">
        <title>Whole genome sequence and identification of bacterial endophytes from Costus igneus.</title>
        <authorList>
            <person name="Lee Y.P."/>
            <person name="Gan H.M."/>
            <person name="Eng W."/>
            <person name="Wheatley M.S."/>
            <person name="Caraballo A."/>
            <person name="Polter S."/>
            <person name="Savka M.A."/>
            <person name="Hudson A.O."/>
        </authorList>
    </citation>
    <scope>NUCLEOTIDE SEQUENCE [LARGE SCALE GENOMIC DNA]</scope>
    <source>
        <strain evidence="2 3">RIT375</strain>
    </source>
</reference>
<proteinExistence type="predicted"/>
<name>A0A0J1HXJ8_BACAN</name>
<dbReference type="PATRIC" id="fig|1392.242.peg.5774"/>
<comment type="caution">
    <text evidence="2">The sequence shown here is derived from an EMBL/GenBank/DDBJ whole genome shotgun (WGS) entry which is preliminary data.</text>
</comment>
<feature type="transmembrane region" description="Helical" evidence="1">
    <location>
        <begin position="53"/>
        <end position="72"/>
    </location>
</feature>
<gene>
    <name evidence="2" type="ORF">ABW01_13670</name>
</gene>
<evidence type="ECO:0000313" key="2">
    <source>
        <dbReference type="EMBL" id="KLV18416.1"/>
    </source>
</evidence>
<dbReference type="RefSeq" id="WP_016121724.1">
    <property type="nucleotide sequence ID" value="NZ_LDPG01000007.1"/>
</dbReference>
<dbReference type="Proteomes" id="UP000035904">
    <property type="component" value="Unassembled WGS sequence"/>
</dbReference>
<organism evidence="2 3">
    <name type="scientific">Bacillus anthracis</name>
    <name type="common">anthrax bacterium</name>
    <dbReference type="NCBI Taxonomy" id="1392"/>
    <lineage>
        <taxon>Bacteria</taxon>
        <taxon>Bacillati</taxon>
        <taxon>Bacillota</taxon>
        <taxon>Bacilli</taxon>
        <taxon>Bacillales</taxon>
        <taxon>Bacillaceae</taxon>
        <taxon>Bacillus</taxon>
        <taxon>Bacillus cereus group</taxon>
    </lineage>
</organism>
<evidence type="ECO:0000256" key="1">
    <source>
        <dbReference type="SAM" id="Phobius"/>
    </source>
</evidence>
<keyword evidence="1" id="KW-0472">Membrane</keyword>
<accession>A0A0J1HXJ8</accession>
<protein>
    <submittedName>
        <fullName evidence="2">Uncharacterized protein</fullName>
    </submittedName>
</protein>
<evidence type="ECO:0000313" key="3">
    <source>
        <dbReference type="Proteomes" id="UP000035904"/>
    </source>
</evidence>
<feature type="transmembrane region" description="Helical" evidence="1">
    <location>
        <begin position="28"/>
        <end position="47"/>
    </location>
</feature>
<keyword evidence="1" id="KW-1133">Transmembrane helix</keyword>